<evidence type="ECO:0000256" key="6">
    <source>
        <dbReference type="SAM" id="MobiDB-lite"/>
    </source>
</evidence>
<evidence type="ECO:0000256" key="2">
    <source>
        <dbReference type="ARBA" id="ARBA00022737"/>
    </source>
</evidence>
<accession>A0A4Y9Y3H4</accession>
<feature type="compositionally biased region" description="Pro residues" evidence="6">
    <location>
        <begin position="172"/>
        <end position="184"/>
    </location>
</feature>
<organism evidence="8 9">
    <name type="scientific">Rhodofomes roseus</name>
    <dbReference type="NCBI Taxonomy" id="34475"/>
    <lineage>
        <taxon>Eukaryota</taxon>
        <taxon>Fungi</taxon>
        <taxon>Dikarya</taxon>
        <taxon>Basidiomycota</taxon>
        <taxon>Agaricomycotina</taxon>
        <taxon>Agaricomycetes</taxon>
        <taxon>Polyporales</taxon>
        <taxon>Rhodofomes</taxon>
    </lineage>
</organism>
<evidence type="ECO:0000256" key="4">
    <source>
        <dbReference type="ARBA" id="ARBA00023038"/>
    </source>
</evidence>
<feature type="compositionally biased region" description="Basic and acidic residues" evidence="6">
    <location>
        <begin position="217"/>
        <end position="227"/>
    </location>
</feature>
<feature type="domain" description="LIM zinc-binding" evidence="7">
    <location>
        <begin position="679"/>
        <end position="740"/>
    </location>
</feature>
<gene>
    <name evidence="8" type="ORF">EVJ58_g7617</name>
</gene>
<dbReference type="GO" id="GO:0003712">
    <property type="term" value="F:transcription coregulator activity"/>
    <property type="evidence" value="ECO:0007669"/>
    <property type="project" value="TreeGrafter"/>
</dbReference>
<name>A0A4Y9Y3H4_9APHY</name>
<dbReference type="AlphaFoldDB" id="A0A4Y9Y3H4"/>
<sequence>MAQNVYTYPQPGMAAQYDPRTQPYPYQAYPRQQQQQPPQQQVYNQANAAPAYPYAPSTYQAHVHAGMAAPVTRSPLPAPPQPIAYGHPPQPQYTARPAYSPQSTYAPSSFDQRATLPQRTTPSPGPTRRPLPDPGHTARSNSVSAHPSPQPPPSPGPRAPSHRSALSVSSIPTPPARPTSPRVPQPKTTTAVSPPRPLPQPALPRSIGQSNLARSPTPDEARVRRGADCPSSARCPGFSIDACTRAEARYCRIRASTRHSAWSEVRTTLEACAAHARPAGAGREAKHRVRSRPDPSTNSAPAAPVARPDELAASEATPAERTAAIRTDRPDPAGCTTYRETLACRLAAPAACTSCTREPRRCAATVFETFPVTLAATHKPPTWRETAINSHQRTDTAPAGTLSFCPTHAVRIACFCDTSAVRYVRQLRLHALVLPAPTVVRAATSAHRLAYTRGRLIVSCTAALGGLLPFSLHAFGVSAAAPGSWSSPRHPIPKVSFPANADSDSGSDSEGAPPGVPAISISVSGSSDDDAGGPVINILGADDDTPSVPSISIAGADEDSSVPQISVATNTRGRAYCNLDYHELFAPKCYHCKTSIIDERFITLDDPELGKRTYHEQHFFCAECGDPFMDPKGASFRSSGGGQTFSGDGEFSGGDGDVRFTVYGGHPYCENCHVRLRYPKCKKCKKPIRDGMRAVEALGGKYCWECFTCAGCDQPFENPSFFQRDGKPFCERCFSIIIKNEM</sequence>
<dbReference type="PROSITE" id="PS50023">
    <property type="entry name" value="LIM_DOMAIN_2"/>
    <property type="match status" value="1"/>
</dbReference>
<evidence type="ECO:0000256" key="5">
    <source>
        <dbReference type="PROSITE-ProRule" id="PRU00125"/>
    </source>
</evidence>
<feature type="region of interest" description="Disordered" evidence="6">
    <location>
        <begin position="276"/>
        <end position="331"/>
    </location>
</feature>
<feature type="region of interest" description="Disordered" evidence="6">
    <location>
        <begin position="493"/>
        <end position="528"/>
    </location>
</feature>
<feature type="compositionally biased region" description="Low complexity" evidence="6">
    <location>
        <begin position="19"/>
        <end position="49"/>
    </location>
</feature>
<dbReference type="GO" id="GO:0005634">
    <property type="term" value="C:nucleus"/>
    <property type="evidence" value="ECO:0007669"/>
    <property type="project" value="TreeGrafter"/>
</dbReference>
<evidence type="ECO:0000259" key="7">
    <source>
        <dbReference type="PROSITE" id="PS50023"/>
    </source>
</evidence>
<keyword evidence="2" id="KW-0677">Repeat</keyword>
<keyword evidence="4 5" id="KW-0440">LIM domain</keyword>
<dbReference type="STRING" id="34475.A0A4Y9Y3H4"/>
<proteinExistence type="predicted"/>
<dbReference type="CDD" id="cd08368">
    <property type="entry name" value="LIM"/>
    <property type="match status" value="2"/>
</dbReference>
<keyword evidence="3 5" id="KW-0862">Zinc</keyword>
<dbReference type="InterPro" id="IPR001781">
    <property type="entry name" value="Znf_LIM"/>
</dbReference>
<dbReference type="GO" id="GO:0046872">
    <property type="term" value="F:metal ion binding"/>
    <property type="evidence" value="ECO:0007669"/>
    <property type="project" value="UniProtKB-KW"/>
</dbReference>
<keyword evidence="1 5" id="KW-0479">Metal-binding</keyword>
<dbReference type="SUPFAM" id="SSF57716">
    <property type="entry name" value="Glucocorticoid receptor-like (DNA-binding domain)"/>
    <property type="match status" value="3"/>
</dbReference>
<dbReference type="EMBL" id="SEKV01000501">
    <property type="protein sequence ID" value="TFY56478.1"/>
    <property type="molecule type" value="Genomic_DNA"/>
</dbReference>
<comment type="caution">
    <text evidence="8">The sequence shown here is derived from an EMBL/GenBank/DDBJ whole genome shotgun (WGS) entry which is preliminary data.</text>
</comment>
<feature type="compositionally biased region" description="Polar residues" evidence="6">
    <location>
        <begin position="100"/>
        <end position="112"/>
    </location>
</feature>
<feature type="region of interest" description="Disordered" evidence="6">
    <location>
        <begin position="1"/>
        <end position="49"/>
    </location>
</feature>
<dbReference type="SMART" id="SM00132">
    <property type="entry name" value="LIM"/>
    <property type="match status" value="2"/>
</dbReference>
<feature type="compositionally biased region" description="Pro residues" evidence="6">
    <location>
        <begin position="148"/>
        <end position="158"/>
    </location>
</feature>
<evidence type="ECO:0000256" key="3">
    <source>
        <dbReference type="ARBA" id="ARBA00022833"/>
    </source>
</evidence>
<dbReference type="Gene3D" id="2.10.110.10">
    <property type="entry name" value="Cysteine Rich Protein"/>
    <property type="match status" value="2"/>
</dbReference>
<reference evidence="8 9" key="1">
    <citation type="submission" date="2019-01" db="EMBL/GenBank/DDBJ databases">
        <title>Genome sequencing of the rare red list fungi Fomitopsis rosea.</title>
        <authorList>
            <person name="Buettner E."/>
            <person name="Kellner H."/>
        </authorList>
    </citation>
    <scope>NUCLEOTIDE SEQUENCE [LARGE SCALE GENOMIC DNA]</scope>
    <source>
        <strain evidence="8 9">DSM 105464</strain>
    </source>
</reference>
<protein>
    <recommendedName>
        <fullName evidence="7">LIM zinc-binding domain-containing protein</fullName>
    </recommendedName>
</protein>
<dbReference type="PANTHER" id="PTHR24205:SF16">
    <property type="entry name" value="GH01042P-RELATED"/>
    <property type="match status" value="1"/>
</dbReference>
<feature type="region of interest" description="Disordered" evidence="6">
    <location>
        <begin position="72"/>
        <end position="238"/>
    </location>
</feature>
<dbReference type="Proteomes" id="UP000298390">
    <property type="component" value="Unassembled WGS sequence"/>
</dbReference>
<feature type="compositionally biased region" description="Pro residues" evidence="6">
    <location>
        <begin position="123"/>
        <end position="133"/>
    </location>
</feature>
<dbReference type="PANTHER" id="PTHR24205">
    <property type="entry name" value="FOUR AND A HALF LIM DOMAINS PROTEIN"/>
    <property type="match status" value="1"/>
</dbReference>
<evidence type="ECO:0000256" key="1">
    <source>
        <dbReference type="ARBA" id="ARBA00022723"/>
    </source>
</evidence>
<dbReference type="Pfam" id="PF00412">
    <property type="entry name" value="LIM"/>
    <property type="match status" value="1"/>
</dbReference>
<evidence type="ECO:0000313" key="8">
    <source>
        <dbReference type="EMBL" id="TFY56478.1"/>
    </source>
</evidence>
<dbReference type="GO" id="GO:0030695">
    <property type="term" value="F:GTPase regulator activity"/>
    <property type="evidence" value="ECO:0007669"/>
    <property type="project" value="UniProtKB-ARBA"/>
</dbReference>
<evidence type="ECO:0000313" key="9">
    <source>
        <dbReference type="Proteomes" id="UP000298390"/>
    </source>
</evidence>
<feature type="compositionally biased region" description="Low complexity" evidence="6">
    <location>
        <begin position="498"/>
        <end position="526"/>
    </location>
</feature>